<organism evidence="3 4">
    <name type="scientific">Paracoccus rhizosphaerae</name>
    <dbReference type="NCBI Taxonomy" id="1133347"/>
    <lineage>
        <taxon>Bacteria</taxon>
        <taxon>Pseudomonadati</taxon>
        <taxon>Pseudomonadota</taxon>
        <taxon>Alphaproteobacteria</taxon>
        <taxon>Rhodobacterales</taxon>
        <taxon>Paracoccaceae</taxon>
        <taxon>Paracoccus</taxon>
    </lineage>
</organism>
<dbReference type="PANTHER" id="PTHR36302">
    <property type="entry name" value="BLR7088 PROTEIN"/>
    <property type="match status" value="1"/>
</dbReference>
<dbReference type="EMBL" id="JBHLWQ010000043">
    <property type="protein sequence ID" value="MFC0199485.1"/>
    <property type="molecule type" value="Genomic_DNA"/>
</dbReference>
<comment type="caution">
    <text evidence="3">The sequence shown here is derived from an EMBL/GenBank/DDBJ whole genome shotgun (WGS) entry which is preliminary data.</text>
</comment>
<name>A0ABV6CFH1_9RHOB</name>
<gene>
    <name evidence="3" type="ORF">ACFFIZ_03940</name>
</gene>
<dbReference type="RefSeq" id="WP_265505924.1">
    <property type="nucleotide sequence ID" value="NZ_JAOTBE010000006.1"/>
</dbReference>
<keyword evidence="2" id="KW-0732">Signal</keyword>
<feature type="chain" id="PRO_5047263028" evidence="2">
    <location>
        <begin position="20"/>
        <end position="154"/>
    </location>
</feature>
<sequence>MKTPTLAAIAALLPVAALAHDGMHINDAYVRSTNPKTGAVFLTLENHREVACTLQSVASDAAERAELHSHAEEGGVMRMGPIEGGITVDAGQAHQLARGGDHVMLLGLTRPLADGDSIELSFDFGDCGTETATATVDNQRQDAEPTGHGDHAGH</sequence>
<dbReference type="Gene3D" id="2.60.40.1890">
    <property type="entry name" value="PCu(A)C copper chaperone"/>
    <property type="match status" value="1"/>
</dbReference>
<dbReference type="SUPFAM" id="SSF110087">
    <property type="entry name" value="DR1885-like metal-binding protein"/>
    <property type="match status" value="1"/>
</dbReference>
<keyword evidence="4" id="KW-1185">Reference proteome</keyword>
<dbReference type="InterPro" id="IPR058248">
    <property type="entry name" value="Lxx211020-like"/>
</dbReference>
<dbReference type="PANTHER" id="PTHR36302:SF1">
    <property type="entry name" value="COPPER CHAPERONE PCU(A)C"/>
    <property type="match status" value="1"/>
</dbReference>
<reference evidence="3 4" key="1">
    <citation type="submission" date="2024-09" db="EMBL/GenBank/DDBJ databases">
        <authorList>
            <person name="Sun Q."/>
            <person name="Mori K."/>
        </authorList>
    </citation>
    <scope>NUCLEOTIDE SEQUENCE [LARGE SCALE GENOMIC DNA]</scope>
    <source>
        <strain evidence="3 4">CCM 7904</strain>
    </source>
</reference>
<protein>
    <submittedName>
        <fullName evidence="3">Copper chaperone PCu(A)C</fullName>
    </submittedName>
</protein>
<feature type="compositionally biased region" description="Basic and acidic residues" evidence="1">
    <location>
        <begin position="139"/>
        <end position="154"/>
    </location>
</feature>
<dbReference type="Pfam" id="PF04314">
    <property type="entry name" value="PCuAC"/>
    <property type="match status" value="1"/>
</dbReference>
<proteinExistence type="predicted"/>
<evidence type="ECO:0000256" key="1">
    <source>
        <dbReference type="SAM" id="MobiDB-lite"/>
    </source>
</evidence>
<accession>A0ABV6CFH1</accession>
<dbReference type="Proteomes" id="UP001589795">
    <property type="component" value="Unassembled WGS sequence"/>
</dbReference>
<dbReference type="InterPro" id="IPR036182">
    <property type="entry name" value="PCuAC_sf"/>
</dbReference>
<evidence type="ECO:0000256" key="2">
    <source>
        <dbReference type="SAM" id="SignalP"/>
    </source>
</evidence>
<feature type="signal peptide" evidence="2">
    <location>
        <begin position="1"/>
        <end position="19"/>
    </location>
</feature>
<feature type="region of interest" description="Disordered" evidence="1">
    <location>
        <begin position="134"/>
        <end position="154"/>
    </location>
</feature>
<evidence type="ECO:0000313" key="4">
    <source>
        <dbReference type="Proteomes" id="UP001589795"/>
    </source>
</evidence>
<evidence type="ECO:0000313" key="3">
    <source>
        <dbReference type="EMBL" id="MFC0199485.1"/>
    </source>
</evidence>
<dbReference type="InterPro" id="IPR007410">
    <property type="entry name" value="LpqE-like"/>
</dbReference>